<dbReference type="Proteomes" id="UP000198670">
    <property type="component" value="Unassembled WGS sequence"/>
</dbReference>
<protein>
    <submittedName>
        <fullName evidence="1">Uncharacterized protein</fullName>
    </submittedName>
</protein>
<dbReference type="AlphaFoldDB" id="A0A1I3U5U9"/>
<name>A0A1I3U5U9_9SPHI</name>
<dbReference type="RefSeq" id="WP_090631429.1">
    <property type="nucleotide sequence ID" value="NZ_FOQO01000014.1"/>
</dbReference>
<evidence type="ECO:0000313" key="1">
    <source>
        <dbReference type="EMBL" id="SFJ78103.1"/>
    </source>
</evidence>
<proteinExistence type="predicted"/>
<keyword evidence="2" id="KW-1185">Reference proteome</keyword>
<dbReference type="EMBL" id="FOQO01000014">
    <property type="protein sequence ID" value="SFJ78103.1"/>
    <property type="molecule type" value="Genomic_DNA"/>
</dbReference>
<gene>
    <name evidence="1" type="ORF">SAMN05444682_1149</name>
</gene>
<reference evidence="1 2" key="1">
    <citation type="submission" date="2016-10" db="EMBL/GenBank/DDBJ databases">
        <authorList>
            <person name="de Groot N.N."/>
        </authorList>
    </citation>
    <scope>NUCLEOTIDE SEQUENCE [LARGE SCALE GENOMIC DNA]</scope>
    <source>
        <strain evidence="1 2">RK1</strain>
    </source>
</reference>
<organism evidence="1 2">
    <name type="scientific">Parapedobacter indicus</name>
    <dbReference type="NCBI Taxonomy" id="1477437"/>
    <lineage>
        <taxon>Bacteria</taxon>
        <taxon>Pseudomonadati</taxon>
        <taxon>Bacteroidota</taxon>
        <taxon>Sphingobacteriia</taxon>
        <taxon>Sphingobacteriales</taxon>
        <taxon>Sphingobacteriaceae</taxon>
        <taxon>Parapedobacter</taxon>
    </lineage>
</organism>
<evidence type="ECO:0000313" key="2">
    <source>
        <dbReference type="Proteomes" id="UP000198670"/>
    </source>
</evidence>
<accession>A0A1I3U5U9</accession>
<dbReference type="STRING" id="1477437.SAMN05444682_1149"/>
<sequence length="82" mass="9214">MEQQLTVSLLQWLQAEGYTVLVSEQCAGGDGTCTLTPQKWDVDEFITGDLVKKHEDFELLIIEDELLQPCAAEGLKRYKVAL</sequence>